<protein>
    <submittedName>
        <fullName evidence="14">Mg2+/Co2+ transporter CorB</fullName>
    </submittedName>
</protein>
<feature type="signal peptide" evidence="11">
    <location>
        <begin position="1"/>
        <end position="23"/>
    </location>
</feature>
<evidence type="ECO:0000313" key="15">
    <source>
        <dbReference type="Proteomes" id="UP001549167"/>
    </source>
</evidence>
<dbReference type="RefSeq" id="WP_354219859.1">
    <property type="nucleotide sequence ID" value="NZ_JBEPMX010000006.1"/>
</dbReference>
<dbReference type="InterPro" id="IPR044751">
    <property type="entry name" value="Ion_transp-like_CBS"/>
</dbReference>
<dbReference type="Pfam" id="PF00571">
    <property type="entry name" value="CBS"/>
    <property type="match status" value="2"/>
</dbReference>
<keyword evidence="6 8" id="KW-0129">CBS domain</keyword>
<evidence type="ECO:0000256" key="6">
    <source>
        <dbReference type="ARBA" id="ARBA00023122"/>
    </source>
</evidence>
<dbReference type="InterPro" id="IPR016169">
    <property type="entry name" value="FAD-bd_PCMH_sub2"/>
</dbReference>
<dbReference type="PROSITE" id="PS51846">
    <property type="entry name" value="CNNM"/>
    <property type="match status" value="1"/>
</dbReference>
<reference evidence="14 15" key="1">
    <citation type="submission" date="2024-06" db="EMBL/GenBank/DDBJ databases">
        <title>Genomic Encyclopedia of Type Strains, Phase IV (KMG-IV): sequencing the most valuable type-strain genomes for metagenomic binning, comparative biology and taxonomic classification.</title>
        <authorList>
            <person name="Goeker M."/>
        </authorList>
    </citation>
    <scope>NUCLEOTIDE SEQUENCE [LARGE SCALE GENOMIC DNA]</scope>
    <source>
        <strain evidence="14 15">DSM 23520</strain>
    </source>
</reference>
<dbReference type="PANTHER" id="PTHR22777">
    <property type="entry name" value="HEMOLYSIN-RELATED"/>
    <property type="match status" value="1"/>
</dbReference>
<dbReference type="Gene3D" id="3.10.580.10">
    <property type="entry name" value="CBS-domain"/>
    <property type="match status" value="1"/>
</dbReference>
<dbReference type="SUPFAM" id="SSF54631">
    <property type="entry name" value="CBS-domain pair"/>
    <property type="match status" value="1"/>
</dbReference>
<name>A0ABV2KUN5_9BACI</name>
<feature type="transmembrane region" description="Helical" evidence="10">
    <location>
        <begin position="54"/>
        <end position="73"/>
    </location>
</feature>
<dbReference type="InterPro" id="IPR005170">
    <property type="entry name" value="Transptr-assoc_dom"/>
</dbReference>
<evidence type="ECO:0000256" key="2">
    <source>
        <dbReference type="ARBA" id="ARBA00006337"/>
    </source>
</evidence>
<dbReference type="Proteomes" id="UP001549167">
    <property type="component" value="Unassembled WGS sequence"/>
</dbReference>
<evidence type="ECO:0000256" key="9">
    <source>
        <dbReference type="PROSITE-ProRule" id="PRU01193"/>
    </source>
</evidence>
<feature type="domain" description="CBS" evidence="12">
    <location>
        <begin position="199"/>
        <end position="258"/>
    </location>
</feature>
<keyword evidence="3 9" id="KW-0812">Transmembrane</keyword>
<evidence type="ECO:0000256" key="3">
    <source>
        <dbReference type="ARBA" id="ARBA00022692"/>
    </source>
</evidence>
<dbReference type="Pfam" id="PF03471">
    <property type="entry name" value="CorC_HlyC"/>
    <property type="match status" value="1"/>
</dbReference>
<evidence type="ECO:0000256" key="8">
    <source>
        <dbReference type="PROSITE-ProRule" id="PRU00703"/>
    </source>
</evidence>
<evidence type="ECO:0000313" key="14">
    <source>
        <dbReference type="EMBL" id="MET3683277.1"/>
    </source>
</evidence>
<dbReference type="EMBL" id="JBEPMX010000006">
    <property type="protein sequence ID" value="MET3683277.1"/>
    <property type="molecule type" value="Genomic_DNA"/>
</dbReference>
<dbReference type="InterPro" id="IPR046342">
    <property type="entry name" value="CBS_dom_sf"/>
</dbReference>
<feature type="transmembrane region" description="Helical" evidence="10">
    <location>
        <begin position="114"/>
        <end position="139"/>
    </location>
</feature>
<evidence type="ECO:0000256" key="5">
    <source>
        <dbReference type="ARBA" id="ARBA00022989"/>
    </source>
</evidence>
<evidence type="ECO:0000256" key="7">
    <source>
        <dbReference type="ARBA" id="ARBA00023136"/>
    </source>
</evidence>
<keyword evidence="4" id="KW-0677">Repeat</keyword>
<dbReference type="InterPro" id="IPR002550">
    <property type="entry name" value="CNNM"/>
</dbReference>
<dbReference type="InterPro" id="IPR000644">
    <property type="entry name" value="CBS_dom"/>
</dbReference>
<dbReference type="InterPro" id="IPR036318">
    <property type="entry name" value="FAD-bd_PCMH-like_sf"/>
</dbReference>
<dbReference type="Gene3D" id="3.30.465.10">
    <property type="match status" value="1"/>
</dbReference>
<dbReference type="PROSITE" id="PS51371">
    <property type="entry name" value="CBS"/>
    <property type="match status" value="2"/>
</dbReference>
<comment type="subcellular location">
    <subcellularLocation>
        <location evidence="1">Membrane</location>
        <topology evidence="1">Multi-pass membrane protein</topology>
    </subcellularLocation>
</comment>
<evidence type="ECO:0000259" key="12">
    <source>
        <dbReference type="PROSITE" id="PS51371"/>
    </source>
</evidence>
<accession>A0ABV2KUN5</accession>
<evidence type="ECO:0000259" key="13">
    <source>
        <dbReference type="PROSITE" id="PS51846"/>
    </source>
</evidence>
<organism evidence="14 15">
    <name type="scientific">Alkalibacillus flavidus</name>
    <dbReference type="NCBI Taxonomy" id="546021"/>
    <lineage>
        <taxon>Bacteria</taxon>
        <taxon>Bacillati</taxon>
        <taxon>Bacillota</taxon>
        <taxon>Bacilli</taxon>
        <taxon>Bacillales</taxon>
        <taxon>Bacillaceae</taxon>
        <taxon>Alkalibacillus</taxon>
    </lineage>
</organism>
<feature type="transmembrane region" description="Helical" evidence="10">
    <location>
        <begin position="80"/>
        <end position="102"/>
    </location>
</feature>
<feature type="domain" description="CBS" evidence="12">
    <location>
        <begin position="262"/>
        <end position="321"/>
    </location>
</feature>
<keyword evidence="11" id="KW-0732">Signal</keyword>
<comment type="caution">
    <text evidence="14">The sequence shown here is derived from an EMBL/GenBank/DDBJ whole genome shotgun (WGS) entry which is preliminary data.</text>
</comment>
<dbReference type="SUPFAM" id="SSF56176">
    <property type="entry name" value="FAD-binding/transporter-associated domain-like"/>
    <property type="match status" value="1"/>
</dbReference>
<comment type="similarity">
    <text evidence="2">Belongs to the UPF0053 family.</text>
</comment>
<dbReference type="PANTHER" id="PTHR22777:SF17">
    <property type="entry name" value="UPF0053 PROTEIN SLL0260"/>
    <property type="match status" value="1"/>
</dbReference>
<keyword evidence="5 9" id="KW-1133">Transmembrane helix</keyword>
<keyword evidence="7 9" id="KW-0472">Membrane</keyword>
<feature type="chain" id="PRO_5046593127" evidence="11">
    <location>
        <begin position="24"/>
        <end position="412"/>
    </location>
</feature>
<evidence type="ECO:0000256" key="1">
    <source>
        <dbReference type="ARBA" id="ARBA00004141"/>
    </source>
</evidence>
<dbReference type="CDD" id="cd04590">
    <property type="entry name" value="CBS_pair_CorC_HlyC_assoc"/>
    <property type="match status" value="1"/>
</dbReference>
<gene>
    <name evidence="14" type="ORF">ABID56_001372</name>
</gene>
<feature type="domain" description="CNNM transmembrane" evidence="13">
    <location>
        <begin position="1"/>
        <end position="179"/>
    </location>
</feature>
<evidence type="ECO:0000256" key="11">
    <source>
        <dbReference type="SAM" id="SignalP"/>
    </source>
</evidence>
<evidence type="ECO:0000256" key="10">
    <source>
        <dbReference type="SAM" id="Phobius"/>
    </source>
</evidence>
<evidence type="ECO:0000256" key="4">
    <source>
        <dbReference type="ARBA" id="ARBA00022737"/>
    </source>
</evidence>
<sequence length="412" mass="46601">MIFAIIALIFVSLFFSGSETALTATNRMKLQTKAQEGDAKSGKLLKLVQKPNEFITAILIGNNISNIILPTLVTTMAIQYGFDVAMATAILTVTIIIVAEVIPKSVAATFPDRISYIVYPVIKTAVVLFKPITIVLNWLTDTITRVLSKGEKQQYSFSKEEFKAMIDIADSEGTFRDDESYRIKGALDFQNLNVKDVLQTPRVDIVSLDADASFEEVRDIAIQHPYTRYPIIQDDVDHIIGVFHSKFLIHWSIEPEKSLQSFSDMDPLISYEFQSIEHVFREMTKNNKHFSVVLDEYGGTEGIVTHEDIIEAMIGMEIEDEIDADNDSMVDELSETHIVCDGKIPLRRLNAIFNTAIPEEEDVLSGYLLTEMNRFPEEEDVIERDDLTFTILATDNRSIRKVKIEKQDEEAI</sequence>
<dbReference type="Pfam" id="PF01595">
    <property type="entry name" value="CNNM"/>
    <property type="match status" value="1"/>
</dbReference>
<keyword evidence="15" id="KW-1185">Reference proteome</keyword>
<dbReference type="SMART" id="SM01091">
    <property type="entry name" value="CorC_HlyC"/>
    <property type="match status" value="1"/>
</dbReference>
<proteinExistence type="inferred from homology"/>